<dbReference type="RefSeq" id="WP_315950602.1">
    <property type="nucleotide sequence ID" value="NZ_JAWCUD010000002.1"/>
</dbReference>
<name>A0ABU3R9K0_9BACL</name>
<keyword evidence="4" id="KW-1185">Reference proteome</keyword>
<comment type="caution">
    <text evidence="3">The sequence shown here is derived from an EMBL/GenBank/DDBJ whole genome shotgun (WGS) entry which is preliminary data.</text>
</comment>
<keyword evidence="1" id="KW-1133">Transmembrane helix</keyword>
<dbReference type="InterPro" id="IPR043831">
    <property type="entry name" value="DUF5808"/>
</dbReference>
<protein>
    <submittedName>
        <fullName evidence="3">DUF5808 domain-containing protein</fullName>
    </submittedName>
</protein>
<keyword evidence="1" id="KW-0812">Transmembrane</keyword>
<feature type="domain" description="DUF5808" evidence="2">
    <location>
        <begin position="18"/>
        <end position="43"/>
    </location>
</feature>
<sequence>MDDKDRKHYKLGIFYYNPNNKSIFVPKRLGLGWTINFARPISWMIILAIVGFVIFKVWVTKS</sequence>
<dbReference type="Proteomes" id="UP001260980">
    <property type="component" value="Unassembled WGS sequence"/>
</dbReference>
<feature type="transmembrane region" description="Helical" evidence="1">
    <location>
        <begin position="41"/>
        <end position="59"/>
    </location>
</feature>
<organism evidence="3 4">
    <name type="scientific">Paenibacillus violae</name>
    <dbReference type="NCBI Taxonomy" id="3077234"/>
    <lineage>
        <taxon>Bacteria</taxon>
        <taxon>Bacillati</taxon>
        <taxon>Bacillota</taxon>
        <taxon>Bacilli</taxon>
        <taxon>Bacillales</taxon>
        <taxon>Paenibacillaceae</taxon>
        <taxon>Paenibacillus</taxon>
    </lineage>
</organism>
<gene>
    <name evidence="3" type="ORF">RQP52_07620</name>
</gene>
<dbReference type="Pfam" id="PF19124">
    <property type="entry name" value="DUF5808"/>
    <property type="match status" value="1"/>
</dbReference>
<keyword evidence="1" id="KW-0472">Membrane</keyword>
<evidence type="ECO:0000313" key="3">
    <source>
        <dbReference type="EMBL" id="MDU0200954.1"/>
    </source>
</evidence>
<dbReference type="EMBL" id="JAWCUD010000002">
    <property type="protein sequence ID" value="MDU0200954.1"/>
    <property type="molecule type" value="Genomic_DNA"/>
</dbReference>
<evidence type="ECO:0000256" key="1">
    <source>
        <dbReference type="SAM" id="Phobius"/>
    </source>
</evidence>
<proteinExistence type="predicted"/>
<reference evidence="3 4" key="1">
    <citation type="submission" date="2023-10" db="EMBL/GenBank/DDBJ databases">
        <title>Paenibacillus strain PFR10 Genome sequencing and assembly.</title>
        <authorList>
            <person name="Kim I."/>
        </authorList>
    </citation>
    <scope>NUCLEOTIDE SEQUENCE [LARGE SCALE GENOMIC DNA]</scope>
    <source>
        <strain evidence="3 4">PFR10</strain>
    </source>
</reference>
<accession>A0ABU3R9K0</accession>
<evidence type="ECO:0000259" key="2">
    <source>
        <dbReference type="Pfam" id="PF19124"/>
    </source>
</evidence>
<evidence type="ECO:0000313" key="4">
    <source>
        <dbReference type="Proteomes" id="UP001260980"/>
    </source>
</evidence>